<evidence type="ECO:0000256" key="1">
    <source>
        <dbReference type="SAM" id="Phobius"/>
    </source>
</evidence>
<proteinExistence type="predicted"/>
<feature type="transmembrane region" description="Helical" evidence="1">
    <location>
        <begin position="352"/>
        <end position="369"/>
    </location>
</feature>
<keyword evidence="1" id="KW-1133">Transmembrane helix</keyword>
<evidence type="ECO:0000313" key="2">
    <source>
        <dbReference type="EMBL" id="HJC45511.1"/>
    </source>
</evidence>
<accession>A0A9D2T4V6</accession>
<reference evidence="2" key="1">
    <citation type="journal article" date="2021" name="PeerJ">
        <title>Extensive microbial diversity within the chicken gut microbiome revealed by metagenomics and culture.</title>
        <authorList>
            <person name="Gilroy R."/>
            <person name="Ravi A."/>
            <person name="Getino M."/>
            <person name="Pursley I."/>
            <person name="Horton D.L."/>
            <person name="Alikhan N.F."/>
            <person name="Baker D."/>
            <person name="Gharbi K."/>
            <person name="Hall N."/>
            <person name="Watson M."/>
            <person name="Adriaenssens E.M."/>
            <person name="Foster-Nyarko E."/>
            <person name="Jarju S."/>
            <person name="Secka A."/>
            <person name="Antonio M."/>
            <person name="Oren A."/>
            <person name="Chaudhuri R.R."/>
            <person name="La Ragione R."/>
            <person name="Hildebrand F."/>
            <person name="Pallen M.J."/>
        </authorList>
    </citation>
    <scope>NUCLEOTIDE SEQUENCE</scope>
    <source>
        <strain evidence="2">ChiSjej5B23-2810</strain>
    </source>
</reference>
<feature type="transmembrane region" description="Helical" evidence="1">
    <location>
        <begin position="170"/>
        <end position="190"/>
    </location>
</feature>
<name>A0A9D2T4V6_9FIRM</name>
<evidence type="ECO:0000313" key="3">
    <source>
        <dbReference type="Proteomes" id="UP000823906"/>
    </source>
</evidence>
<feature type="transmembrane region" description="Helical" evidence="1">
    <location>
        <begin position="229"/>
        <end position="251"/>
    </location>
</feature>
<feature type="transmembrane region" description="Helical" evidence="1">
    <location>
        <begin position="420"/>
        <end position="447"/>
    </location>
</feature>
<keyword evidence="1" id="KW-0812">Transmembrane</keyword>
<feature type="transmembrane region" description="Helical" evidence="1">
    <location>
        <begin position="105"/>
        <end position="122"/>
    </location>
</feature>
<feature type="transmembrane region" description="Helical" evidence="1">
    <location>
        <begin position="390"/>
        <end position="414"/>
    </location>
</feature>
<protein>
    <submittedName>
        <fullName evidence="2">DUF1538 domain-containing protein</fullName>
    </submittedName>
</protein>
<gene>
    <name evidence="2" type="ORF">H9703_05175</name>
</gene>
<feature type="transmembrane region" description="Helical" evidence="1">
    <location>
        <begin position="196"/>
        <end position="217"/>
    </location>
</feature>
<dbReference type="AlphaFoldDB" id="A0A9D2T4V6"/>
<comment type="caution">
    <text evidence="2">The sequence shown here is derived from an EMBL/GenBank/DDBJ whole genome shotgun (WGS) entry which is preliminary data.</text>
</comment>
<reference evidence="2" key="2">
    <citation type="submission" date="2021-04" db="EMBL/GenBank/DDBJ databases">
        <authorList>
            <person name="Gilroy R."/>
        </authorList>
    </citation>
    <scope>NUCLEOTIDE SEQUENCE</scope>
    <source>
        <strain evidence="2">ChiSjej5B23-2810</strain>
    </source>
</reference>
<dbReference type="Pfam" id="PF07556">
    <property type="entry name" value="DUF1538"/>
    <property type="match status" value="2"/>
</dbReference>
<keyword evidence="1" id="KW-0472">Membrane</keyword>
<feature type="transmembrane region" description="Helical" evidence="1">
    <location>
        <begin position="282"/>
        <end position="303"/>
    </location>
</feature>
<dbReference type="Proteomes" id="UP000823906">
    <property type="component" value="Unassembled WGS sequence"/>
</dbReference>
<feature type="transmembrane region" description="Helical" evidence="1">
    <location>
        <begin position="315"/>
        <end position="340"/>
    </location>
</feature>
<dbReference type="InterPro" id="IPR011435">
    <property type="entry name" value="UmpAB"/>
</dbReference>
<feature type="transmembrane region" description="Helical" evidence="1">
    <location>
        <begin position="38"/>
        <end position="57"/>
    </location>
</feature>
<feature type="transmembrane region" description="Helical" evidence="1">
    <location>
        <begin position="63"/>
        <end position="84"/>
    </location>
</feature>
<sequence>MASHPKVCYTLPKQYANFQERSNELIQKNVLVEKLREAVDSVLPIALIVSVLCLFFVPVGSGLMLAFLVGTGMIIAGMALFTLGSEQSMSQMGNLVGARLTKSRNILLILAISLIMGVVITMSEPDLQVLATYVPGIDRTVLVWAVSIGVGLFLMVCMVRILLGVALRWLLLAFYAVVFILAFLSDPSFLSVSFDAGGVTTGPMTVPFIMALGVGVASIRSDEKAKDDSFGLVALCSVGPILAVLLLGLIYPDSTGSTTIAVEEFAQSTHIGWSYIEAIPEYMLEVLTALAPIFVFFLLFQLATLRLPAPQLARIAVGILYTYVGLVLFLTGVNVGFASLGYVLSGEMVRQGMGLLLIPLAVLMGWYIINAEPAVHVLNKQVEDLTSGAISAKAMGLSLCIAVATANGLAMIRVLTGLPILYFVVPGYLIALALTFVVPPIFTAIAFDSGGVASGPMTATFMLPFAMGACDALGGSITTDAFGLVALVAMMPLITVQIMGAIYVIKLRRSVAPAAAAPLPAYADDEIIELWEEVA</sequence>
<dbReference type="EMBL" id="DWWN01000035">
    <property type="protein sequence ID" value="HJC45511.1"/>
    <property type="molecule type" value="Genomic_DNA"/>
</dbReference>
<feature type="transmembrane region" description="Helical" evidence="1">
    <location>
        <begin position="142"/>
        <end position="163"/>
    </location>
</feature>
<feature type="transmembrane region" description="Helical" evidence="1">
    <location>
        <begin position="484"/>
        <end position="505"/>
    </location>
</feature>
<organism evidence="2 3">
    <name type="scientific">Candidatus Faecalibacterium faecigallinarum</name>
    <dbReference type="NCBI Taxonomy" id="2838577"/>
    <lineage>
        <taxon>Bacteria</taxon>
        <taxon>Bacillati</taxon>
        <taxon>Bacillota</taxon>
        <taxon>Clostridia</taxon>
        <taxon>Eubacteriales</taxon>
        <taxon>Oscillospiraceae</taxon>
        <taxon>Faecalibacterium</taxon>
    </lineage>
</organism>